<feature type="transmembrane region" description="Helical" evidence="6">
    <location>
        <begin position="36"/>
        <end position="53"/>
    </location>
</feature>
<keyword evidence="6" id="KW-1003">Cell membrane</keyword>
<evidence type="ECO:0000256" key="2">
    <source>
        <dbReference type="ARBA" id="ARBA00022692"/>
    </source>
</evidence>
<dbReference type="GO" id="GO:0005886">
    <property type="term" value="C:plasma membrane"/>
    <property type="evidence" value="ECO:0007669"/>
    <property type="project" value="UniProtKB-SubCell"/>
</dbReference>
<evidence type="ECO:0000256" key="3">
    <source>
        <dbReference type="ARBA" id="ARBA00022989"/>
    </source>
</evidence>
<dbReference type="InterPro" id="IPR000615">
    <property type="entry name" value="Bestrophin"/>
</dbReference>
<keyword evidence="6" id="KW-0868">Chloride</keyword>
<comment type="function">
    <text evidence="6">Forms chloride channels.</text>
</comment>
<accession>A0AAN8FIL6</accession>
<keyword evidence="6" id="KW-0869">Chloride channel</keyword>
<evidence type="ECO:0000256" key="1">
    <source>
        <dbReference type="ARBA" id="ARBA00004370"/>
    </source>
</evidence>
<keyword evidence="2 6" id="KW-0812">Transmembrane</keyword>
<dbReference type="PANTHER" id="PTHR10736:SF58">
    <property type="entry name" value="BESTROPHIN HOMOLOG-RELATED"/>
    <property type="match status" value="1"/>
</dbReference>
<keyword evidence="6" id="KW-0407">Ion channel</keyword>
<dbReference type="InterPro" id="IPR021134">
    <property type="entry name" value="Bestrophin-like"/>
</dbReference>
<dbReference type="GO" id="GO:0005254">
    <property type="term" value="F:chloride channel activity"/>
    <property type="evidence" value="ECO:0007669"/>
    <property type="project" value="UniProtKB-KW"/>
</dbReference>
<organism evidence="7 8">
    <name type="scientific">Trichostrongylus colubriformis</name>
    <name type="common">Black scour worm</name>
    <dbReference type="NCBI Taxonomy" id="6319"/>
    <lineage>
        <taxon>Eukaryota</taxon>
        <taxon>Metazoa</taxon>
        <taxon>Ecdysozoa</taxon>
        <taxon>Nematoda</taxon>
        <taxon>Chromadorea</taxon>
        <taxon>Rhabditida</taxon>
        <taxon>Rhabditina</taxon>
        <taxon>Rhabditomorpha</taxon>
        <taxon>Strongyloidea</taxon>
        <taxon>Trichostrongylidae</taxon>
        <taxon>Trichostrongylus</taxon>
    </lineage>
</organism>
<dbReference type="PANTHER" id="PTHR10736">
    <property type="entry name" value="BESTROPHIN"/>
    <property type="match status" value="1"/>
</dbReference>
<name>A0AAN8FIL6_TRICO</name>
<evidence type="ECO:0000256" key="4">
    <source>
        <dbReference type="ARBA" id="ARBA00023136"/>
    </source>
</evidence>
<gene>
    <name evidence="7" type="ORF">GCK32_021441</name>
</gene>
<protein>
    <recommendedName>
        <fullName evidence="6">Bestrophin homolog</fullName>
    </recommendedName>
</protein>
<keyword evidence="6" id="KW-0813">Transport</keyword>
<evidence type="ECO:0000313" key="8">
    <source>
        <dbReference type="Proteomes" id="UP001331761"/>
    </source>
</evidence>
<evidence type="ECO:0000256" key="5">
    <source>
        <dbReference type="ARBA" id="ARBA00034769"/>
    </source>
</evidence>
<dbReference type="Pfam" id="PF01062">
    <property type="entry name" value="Bestrophin"/>
    <property type="match status" value="1"/>
</dbReference>
<dbReference type="Proteomes" id="UP001331761">
    <property type="component" value="Unassembled WGS sequence"/>
</dbReference>
<dbReference type="AlphaFoldDB" id="A0AAN8FIL6"/>
<keyword evidence="3 6" id="KW-1133">Transmembrane helix</keyword>
<feature type="transmembrane region" description="Helical" evidence="6">
    <location>
        <begin position="73"/>
        <end position="90"/>
    </location>
</feature>
<keyword evidence="8" id="KW-1185">Reference proteome</keyword>
<comment type="caution">
    <text evidence="7">The sequence shown here is derived from an EMBL/GenBank/DDBJ whole genome shotgun (WGS) entry which is preliminary data.</text>
</comment>
<evidence type="ECO:0000256" key="6">
    <source>
        <dbReference type="RuleBase" id="RU363126"/>
    </source>
</evidence>
<reference evidence="7 8" key="1">
    <citation type="submission" date="2019-10" db="EMBL/GenBank/DDBJ databases">
        <title>Assembly and Annotation for the nematode Trichostrongylus colubriformis.</title>
        <authorList>
            <person name="Martin J."/>
        </authorList>
    </citation>
    <scope>NUCLEOTIDE SEQUENCE [LARGE SCALE GENOMIC DNA]</scope>
    <source>
        <strain evidence="7">G859</strain>
        <tissue evidence="7">Whole worm</tissue>
    </source>
</reference>
<keyword evidence="6" id="KW-0406">Ion transport</keyword>
<dbReference type="EMBL" id="WIXE01025471">
    <property type="protein sequence ID" value="KAK5964688.1"/>
    <property type="molecule type" value="Genomic_DNA"/>
</dbReference>
<evidence type="ECO:0000313" key="7">
    <source>
        <dbReference type="EMBL" id="KAK5964688.1"/>
    </source>
</evidence>
<comment type="subcellular location">
    <subcellularLocation>
        <location evidence="6">Cell membrane</location>
        <topology evidence="6">Multi-pass membrane protein</topology>
    </subcellularLocation>
    <subcellularLocation>
        <location evidence="1">Membrane</location>
    </subcellularLocation>
</comment>
<sequence length="126" mass="14935">MTVSYSLDMSSVSACSFLRLLFRWRGSIWKSITTELIVWLCGYYTVMFIYRHLLTGDSRRNFERFAMYSESKLAYIPLTFMLGFFVTIVVDRWRSIFQNMGWIEKLVVLIAFIRKSRKSEQLSSGH</sequence>
<proteinExistence type="inferred from homology"/>
<keyword evidence="4 6" id="KW-0472">Membrane</keyword>
<dbReference type="GO" id="GO:0034707">
    <property type="term" value="C:chloride channel complex"/>
    <property type="evidence" value="ECO:0007669"/>
    <property type="project" value="UniProtKB-KW"/>
</dbReference>
<comment type="similarity">
    <text evidence="5 6">Belongs to the anion channel-forming bestrophin (TC 1.A.46) family. Calcium-sensitive chloride channel subfamily.</text>
</comment>